<dbReference type="Proteomes" id="UP001583193">
    <property type="component" value="Unassembled WGS sequence"/>
</dbReference>
<gene>
    <name evidence="2" type="ORF">Plec18167_007843</name>
</gene>
<evidence type="ECO:0000313" key="2">
    <source>
        <dbReference type="EMBL" id="KAL1869545.1"/>
    </source>
</evidence>
<comment type="caution">
    <text evidence="2">The sequence shown here is derived from an EMBL/GenBank/DDBJ whole genome shotgun (WGS) entry which is preliminary data.</text>
</comment>
<proteinExistence type="predicted"/>
<keyword evidence="3" id="KW-1185">Reference proteome</keyword>
<feature type="compositionally biased region" description="Polar residues" evidence="1">
    <location>
        <begin position="227"/>
        <end position="275"/>
    </location>
</feature>
<dbReference type="Pfam" id="PF10295">
    <property type="entry name" value="DUF2406"/>
    <property type="match status" value="1"/>
</dbReference>
<dbReference type="EMBL" id="JAVDPF010000034">
    <property type="protein sequence ID" value="KAL1869545.1"/>
    <property type="molecule type" value="Genomic_DNA"/>
</dbReference>
<evidence type="ECO:0000256" key="1">
    <source>
        <dbReference type="SAM" id="MobiDB-lite"/>
    </source>
</evidence>
<name>A0ABR3X0Y4_9EURO</name>
<feature type="compositionally biased region" description="Basic residues" evidence="1">
    <location>
        <begin position="358"/>
        <end position="368"/>
    </location>
</feature>
<feature type="region of interest" description="Disordered" evidence="1">
    <location>
        <begin position="180"/>
        <end position="368"/>
    </location>
</feature>
<dbReference type="PANTHER" id="PTHR28186">
    <property type="entry name" value="MEIOTICALLY UP-REGULATED GENE 9 PROTEIN"/>
    <property type="match status" value="1"/>
</dbReference>
<accession>A0ABR3X0Y4</accession>
<dbReference type="InterPro" id="IPR018809">
    <property type="entry name" value="DUF2406"/>
</dbReference>
<feature type="compositionally biased region" description="Polar residues" evidence="1">
    <location>
        <begin position="28"/>
        <end position="38"/>
    </location>
</feature>
<feature type="compositionally biased region" description="Low complexity" evidence="1">
    <location>
        <begin position="189"/>
        <end position="203"/>
    </location>
</feature>
<feature type="region of interest" description="Disordered" evidence="1">
    <location>
        <begin position="133"/>
        <end position="155"/>
    </location>
</feature>
<sequence length="368" mass="40170">MAAARPDAVKRGRVLSFNSNKSEKTHRSNGSSHKISLSESHDEKLAQHLHTKADPTLAMSEAQPAMVAALEKSNLASLRGIEHKDQYGNVITEPDISNPTRYRFERPLDTIRSFEAAVEGSWNTRRMSTASYARTDEGSQGGFSRRGSYFGPAGGNGYNNRYSEGGNYWSRQSLSRPDSFVDNYGGAGPNQPYSPHYPYNNHYGGRPRQRYSERMHSDYGNGAPNVYPQQGYQKSYDNVTAGSGSNSASDQWGNSTDPSSVNSSMDRLQQAQQTKPAPDTFGFNGFGPGPQNLQISPSNNQSAPVPPPHGVPTGSGHRKPVPVSTDPYNGGPVGGTPVTKATSKILRKNTDASDTKRKSWFKKRFSKS</sequence>
<organism evidence="2 3">
    <name type="scientific">Paecilomyces lecythidis</name>
    <dbReference type="NCBI Taxonomy" id="3004212"/>
    <lineage>
        <taxon>Eukaryota</taxon>
        <taxon>Fungi</taxon>
        <taxon>Dikarya</taxon>
        <taxon>Ascomycota</taxon>
        <taxon>Pezizomycotina</taxon>
        <taxon>Eurotiomycetes</taxon>
        <taxon>Eurotiomycetidae</taxon>
        <taxon>Eurotiales</taxon>
        <taxon>Thermoascaceae</taxon>
        <taxon>Paecilomyces</taxon>
    </lineage>
</organism>
<feature type="compositionally biased region" description="Basic and acidic residues" evidence="1">
    <location>
        <begin position="348"/>
        <end position="357"/>
    </location>
</feature>
<dbReference type="PANTHER" id="PTHR28186:SF1">
    <property type="entry name" value="MEIOTICALLY UP-REGULATED GENE 9 PROTEIN"/>
    <property type="match status" value="1"/>
</dbReference>
<evidence type="ECO:0000313" key="3">
    <source>
        <dbReference type="Proteomes" id="UP001583193"/>
    </source>
</evidence>
<feature type="compositionally biased region" description="Polar residues" evidence="1">
    <location>
        <begin position="291"/>
        <end position="303"/>
    </location>
</feature>
<protein>
    <submittedName>
        <fullName evidence="2">Uncharacterized protein</fullName>
    </submittedName>
</protein>
<feature type="region of interest" description="Disordered" evidence="1">
    <location>
        <begin position="1"/>
        <end position="49"/>
    </location>
</feature>
<reference evidence="2 3" key="1">
    <citation type="journal article" date="2024" name="IMA Fungus">
        <title>IMA Genome - F19 : A genome assembly and annotation guide to empower mycologists, including annotated draft genome sequences of Ceratocystis pirilliformis, Diaporthe australafricana, Fusarium ophioides, Paecilomyces lecythidis, and Sporothrix stenoceras.</title>
        <authorList>
            <person name="Aylward J."/>
            <person name="Wilson A.M."/>
            <person name="Visagie C.M."/>
            <person name="Spraker J."/>
            <person name="Barnes I."/>
            <person name="Buitendag C."/>
            <person name="Ceriani C."/>
            <person name="Del Mar Angel L."/>
            <person name="du Plessis D."/>
            <person name="Fuchs T."/>
            <person name="Gasser K."/>
            <person name="Kramer D."/>
            <person name="Li W."/>
            <person name="Munsamy K."/>
            <person name="Piso A."/>
            <person name="Price J.L."/>
            <person name="Sonnekus B."/>
            <person name="Thomas C."/>
            <person name="van der Nest A."/>
            <person name="van Dijk A."/>
            <person name="van Heerden A."/>
            <person name="van Vuuren N."/>
            <person name="Yilmaz N."/>
            <person name="Duong T.A."/>
            <person name="van der Merwe N.A."/>
            <person name="Wingfield M.J."/>
            <person name="Wingfield B.D."/>
        </authorList>
    </citation>
    <scope>NUCLEOTIDE SEQUENCE [LARGE SCALE GENOMIC DNA]</scope>
    <source>
        <strain evidence="2 3">CMW 18167</strain>
    </source>
</reference>